<keyword evidence="1" id="KW-0812">Transmembrane</keyword>
<gene>
    <name evidence="2" type="ORF">H6A60_05960</name>
</gene>
<comment type="caution">
    <text evidence="2">The sequence shown here is derived from an EMBL/GenBank/DDBJ whole genome shotgun (WGS) entry which is preliminary data.</text>
</comment>
<accession>A0ABS2DRR5</accession>
<dbReference type="EMBL" id="JACJJC010000007">
    <property type="protein sequence ID" value="MBM6704030.1"/>
    <property type="molecule type" value="Genomic_DNA"/>
</dbReference>
<feature type="transmembrane region" description="Helical" evidence="1">
    <location>
        <begin position="6"/>
        <end position="26"/>
    </location>
</feature>
<feature type="transmembrane region" description="Helical" evidence="1">
    <location>
        <begin position="113"/>
        <end position="132"/>
    </location>
</feature>
<dbReference type="RefSeq" id="WP_205102496.1">
    <property type="nucleotide sequence ID" value="NZ_JACJJC010000007.1"/>
</dbReference>
<keyword evidence="1" id="KW-1133">Transmembrane helix</keyword>
<proteinExistence type="predicted"/>
<feature type="transmembrane region" description="Helical" evidence="1">
    <location>
        <begin position="138"/>
        <end position="157"/>
    </location>
</feature>
<keyword evidence="3" id="KW-1185">Reference proteome</keyword>
<reference evidence="2 3" key="1">
    <citation type="journal article" date="2021" name="Sci. Rep.">
        <title>The distribution of antibiotic resistance genes in chicken gut microbiota commensals.</title>
        <authorList>
            <person name="Juricova H."/>
            <person name="Matiasovicova J."/>
            <person name="Kubasova T."/>
            <person name="Cejkova D."/>
            <person name="Rychlik I."/>
        </authorList>
    </citation>
    <scope>NUCLEOTIDE SEQUENCE [LARGE SCALE GENOMIC DNA]</scope>
    <source>
        <strain evidence="2 3">An829</strain>
    </source>
</reference>
<feature type="transmembrane region" description="Helical" evidence="1">
    <location>
        <begin position="78"/>
        <end position="101"/>
    </location>
</feature>
<dbReference type="Proteomes" id="UP000715095">
    <property type="component" value="Unassembled WGS sequence"/>
</dbReference>
<sequence length="170" mass="17910">MPSNLQEFFGLIAFFGFAALVIHSLWQASKRVPPATDRLPAGVDGALLIVAGLAFLAGIYDAAAAALAYQYVGAGDVFAAQCALNAFGAALFFYASIRLFFGRRPRVRAEAALSIAVAGPLLEATGGLFLAGTVAADWIGWFSLLCTVSVWAIWVILRSEASRNTYGASN</sequence>
<feature type="transmembrane region" description="Helical" evidence="1">
    <location>
        <begin position="47"/>
        <end position="72"/>
    </location>
</feature>
<organism evidence="2 3">
    <name type="scientific">Sutterella massiliensis</name>
    <dbReference type="NCBI Taxonomy" id="1816689"/>
    <lineage>
        <taxon>Bacteria</taxon>
        <taxon>Pseudomonadati</taxon>
        <taxon>Pseudomonadota</taxon>
        <taxon>Betaproteobacteria</taxon>
        <taxon>Burkholderiales</taxon>
        <taxon>Sutterellaceae</taxon>
        <taxon>Sutterella</taxon>
    </lineage>
</organism>
<evidence type="ECO:0008006" key="4">
    <source>
        <dbReference type="Google" id="ProtNLM"/>
    </source>
</evidence>
<protein>
    <recommendedName>
        <fullName evidence="4">DUF998 domain-containing protein</fullName>
    </recommendedName>
</protein>
<evidence type="ECO:0000313" key="3">
    <source>
        <dbReference type="Proteomes" id="UP000715095"/>
    </source>
</evidence>
<name>A0ABS2DRR5_9BURK</name>
<keyword evidence="1" id="KW-0472">Membrane</keyword>
<evidence type="ECO:0000313" key="2">
    <source>
        <dbReference type="EMBL" id="MBM6704030.1"/>
    </source>
</evidence>
<evidence type="ECO:0000256" key="1">
    <source>
        <dbReference type="SAM" id="Phobius"/>
    </source>
</evidence>